<evidence type="ECO:0000256" key="3">
    <source>
        <dbReference type="ARBA" id="ARBA00022786"/>
    </source>
</evidence>
<dbReference type="PRINTS" id="PR01415">
    <property type="entry name" value="ANKYRIN"/>
</dbReference>
<dbReference type="AlphaFoldDB" id="U6KN26"/>
<evidence type="ECO:0000313" key="9">
    <source>
        <dbReference type="Proteomes" id="UP000030747"/>
    </source>
</evidence>
<keyword evidence="4 6" id="KW-0040">ANK repeat</keyword>
<dbReference type="PANTHER" id="PTHR24173">
    <property type="entry name" value="ANKYRIN REPEAT CONTAINING"/>
    <property type="match status" value="1"/>
</dbReference>
<dbReference type="PROSITE" id="PS50297">
    <property type="entry name" value="ANK_REP_REGION"/>
    <property type="match status" value="3"/>
</dbReference>
<dbReference type="SUPFAM" id="SSF48403">
    <property type="entry name" value="Ankyrin repeat"/>
    <property type="match status" value="1"/>
</dbReference>
<dbReference type="InterPro" id="IPR036770">
    <property type="entry name" value="Ankyrin_rpt-contain_sf"/>
</dbReference>
<dbReference type="PANTHER" id="PTHR24173:SF74">
    <property type="entry name" value="ANKYRIN REPEAT DOMAIN-CONTAINING PROTEIN 16"/>
    <property type="match status" value="1"/>
</dbReference>
<dbReference type="Gene3D" id="1.25.40.20">
    <property type="entry name" value="Ankyrin repeat-containing domain"/>
    <property type="match status" value="2"/>
</dbReference>
<dbReference type="InterPro" id="IPR011990">
    <property type="entry name" value="TPR-like_helical_dom_sf"/>
</dbReference>
<keyword evidence="3" id="KW-0833">Ubl conjugation pathway</keyword>
<dbReference type="SMART" id="SM00248">
    <property type="entry name" value="ANK"/>
    <property type="match status" value="7"/>
</dbReference>
<dbReference type="OMA" id="AACYFNQ"/>
<dbReference type="Gene3D" id="1.25.40.10">
    <property type="entry name" value="Tetratricopeptide repeat domain"/>
    <property type="match status" value="1"/>
</dbReference>
<gene>
    <name evidence="8" type="ORF">ETH_00026895</name>
</gene>
<evidence type="ECO:0000256" key="6">
    <source>
        <dbReference type="PROSITE-ProRule" id="PRU00023"/>
    </source>
</evidence>
<feature type="repeat" description="ANK" evidence="6">
    <location>
        <begin position="146"/>
        <end position="178"/>
    </location>
</feature>
<feature type="compositionally biased region" description="Low complexity" evidence="7">
    <location>
        <begin position="324"/>
        <end position="339"/>
    </location>
</feature>
<comment type="pathway">
    <text evidence="1">Protein modification; protein ubiquitination.</text>
</comment>
<evidence type="ECO:0000256" key="4">
    <source>
        <dbReference type="ARBA" id="ARBA00023043"/>
    </source>
</evidence>
<dbReference type="Pfam" id="PF12796">
    <property type="entry name" value="Ank_2"/>
    <property type="match status" value="3"/>
</dbReference>
<dbReference type="RefSeq" id="XP_013228535.1">
    <property type="nucleotide sequence ID" value="XM_013373081.1"/>
</dbReference>
<evidence type="ECO:0000256" key="1">
    <source>
        <dbReference type="ARBA" id="ARBA00004906"/>
    </source>
</evidence>
<protein>
    <submittedName>
        <fullName evidence="8">Ankyrin repeat containing protein / TPR domain-containing protein, putative</fullName>
    </submittedName>
</protein>
<proteinExistence type="inferred from homology"/>
<evidence type="ECO:0000313" key="8">
    <source>
        <dbReference type="EMBL" id="CDJ37697.1"/>
    </source>
</evidence>
<comment type="similarity">
    <text evidence="5">Belongs to the fem-1 family.</text>
</comment>
<organism evidence="8 9">
    <name type="scientific">Eimeria tenella</name>
    <name type="common">Coccidian parasite</name>
    <dbReference type="NCBI Taxonomy" id="5802"/>
    <lineage>
        <taxon>Eukaryota</taxon>
        <taxon>Sar</taxon>
        <taxon>Alveolata</taxon>
        <taxon>Apicomplexa</taxon>
        <taxon>Conoidasida</taxon>
        <taxon>Coccidia</taxon>
        <taxon>Eucoccidiorida</taxon>
        <taxon>Eimeriorina</taxon>
        <taxon>Eimeriidae</taxon>
        <taxon>Eimeria</taxon>
    </lineage>
</organism>
<name>U6KN26_EIMTE</name>
<dbReference type="PROSITE" id="PS50088">
    <property type="entry name" value="ANK_REPEAT"/>
    <property type="match status" value="4"/>
</dbReference>
<feature type="region of interest" description="Disordered" evidence="7">
    <location>
        <begin position="307"/>
        <end position="348"/>
    </location>
</feature>
<reference evidence="8" key="1">
    <citation type="submission" date="2013-10" db="EMBL/GenBank/DDBJ databases">
        <title>Genomic analysis of the causative agents of coccidiosis in chickens.</title>
        <authorList>
            <person name="Reid A.J."/>
            <person name="Blake D."/>
            <person name="Billington K."/>
            <person name="Browne H."/>
            <person name="Dunn M."/>
            <person name="Hung S."/>
            <person name="Kawahara F."/>
            <person name="Miranda-Saavedra D."/>
            <person name="Mourier T."/>
            <person name="Nagra H."/>
            <person name="Otto T.D."/>
            <person name="Rawlings N."/>
            <person name="Sanchez A."/>
            <person name="Sanders M."/>
            <person name="Subramaniam C."/>
            <person name="Tay Y."/>
            <person name="Dear P."/>
            <person name="Doerig C."/>
            <person name="Gruber A."/>
            <person name="Parkinson J."/>
            <person name="Shirley M."/>
            <person name="Wan K.L."/>
            <person name="Berriman M."/>
            <person name="Tomley F."/>
            <person name="Pain A."/>
        </authorList>
    </citation>
    <scope>NUCLEOTIDE SEQUENCE [LARGE SCALE GENOMIC DNA]</scope>
    <source>
        <strain evidence="8">Houghton</strain>
    </source>
</reference>
<dbReference type="SUPFAM" id="SSF48452">
    <property type="entry name" value="TPR-like"/>
    <property type="match status" value="1"/>
</dbReference>
<dbReference type="InterPro" id="IPR002110">
    <property type="entry name" value="Ankyrin_rpt"/>
</dbReference>
<sequence>MAESLVSSEDKYGSLMVDRALLTSLMEAAACGNKDSLLSVVRKVEERYGAQASSDSEGGAAAVGDSLSPGALLGFRDAHGRTVAHFAALGGAPDVLELVIKLCPSAVNVKDNSGKTPLFTAASLGHINSLELLLNKGANIGASSEGGSTALHEAVYAEKAAAVKLLLERGSNPNTASDMGTPIQIAAVTQQKEILELLLSHGADPNGVPSADASSAPSSPFPPALILAASKNECAILKLLLEKGADPNAADAEGFTALHCTAESNCASCTQCLLSSGANWGMLANDGSAPLDLARQHKSEAVLRLLEPLGESLRKQRPTPSPSPKESSTAAETGGTTTSNDPAGKASFVPITLDPAGQALPEMVSKVEKLKDEGNAAFRISDFLTARAKYTQAIEDCPKVETLRDLLGILYSNRSFTNEQLADAEAALADAQWLMRVMRVQATQLRPEWSKAHYRLARAHRLSGGTEDYISELWEALRLDPTSLQIQEEMNAAVQAARQANAKDKSNVSA</sequence>
<feature type="repeat" description="ANK" evidence="6">
    <location>
        <begin position="113"/>
        <end position="145"/>
    </location>
</feature>
<feature type="repeat" description="ANK" evidence="6">
    <location>
        <begin position="178"/>
        <end position="210"/>
    </location>
</feature>
<dbReference type="GeneID" id="25254475"/>
<feature type="repeat" description="ANK" evidence="6">
    <location>
        <begin position="224"/>
        <end position="252"/>
    </location>
</feature>
<evidence type="ECO:0000256" key="7">
    <source>
        <dbReference type="SAM" id="MobiDB-lite"/>
    </source>
</evidence>
<dbReference type="Proteomes" id="UP000030747">
    <property type="component" value="Unassembled WGS sequence"/>
</dbReference>
<dbReference type="OrthoDB" id="194358at2759"/>
<dbReference type="VEuPathDB" id="ToxoDB:ETH_00026895"/>
<reference evidence="8" key="2">
    <citation type="submission" date="2013-10" db="EMBL/GenBank/DDBJ databases">
        <authorList>
            <person name="Aslett M."/>
        </authorList>
    </citation>
    <scope>NUCLEOTIDE SEQUENCE [LARGE SCALE GENOMIC DNA]</scope>
    <source>
        <strain evidence="8">Houghton</strain>
    </source>
</reference>
<evidence type="ECO:0000256" key="2">
    <source>
        <dbReference type="ARBA" id="ARBA00022737"/>
    </source>
</evidence>
<accession>U6KN26</accession>
<dbReference type="EMBL" id="HG673774">
    <property type="protein sequence ID" value="CDJ37697.1"/>
    <property type="molecule type" value="Genomic_DNA"/>
</dbReference>
<keyword evidence="2" id="KW-0677">Repeat</keyword>
<dbReference type="VEuPathDB" id="ToxoDB:ETH2_1427400"/>
<evidence type="ECO:0000256" key="5">
    <source>
        <dbReference type="ARBA" id="ARBA00038500"/>
    </source>
</evidence>
<keyword evidence="9" id="KW-1185">Reference proteome</keyword>